<reference evidence="19" key="1">
    <citation type="submission" date="2007-03" db="EMBL/GenBank/DDBJ databases">
        <title>Genetic Characterization of Borrelia lonestari strain LS-1.</title>
        <authorList>
            <person name="Williamson P.C."/>
            <person name="Billingsley P.M."/>
            <person name="Little S.E."/>
        </authorList>
    </citation>
    <scope>NUCLEOTIDE SEQUENCE</scope>
    <source>
        <strain evidence="19">LS-1</strain>
    </source>
</reference>
<evidence type="ECO:0000256" key="1">
    <source>
        <dbReference type="ARBA" id="ARBA00002634"/>
    </source>
</evidence>
<evidence type="ECO:0000256" key="7">
    <source>
        <dbReference type="ARBA" id="ARBA00022490"/>
    </source>
</evidence>
<comment type="function">
    <text evidence="1 15 17">Specifically methylates guanosine-37 in various tRNAs.</text>
</comment>
<dbReference type="Gene3D" id="3.40.1280.10">
    <property type="match status" value="1"/>
</dbReference>
<evidence type="ECO:0000256" key="17">
    <source>
        <dbReference type="RuleBase" id="RU003464"/>
    </source>
</evidence>
<evidence type="ECO:0000256" key="9">
    <source>
        <dbReference type="ARBA" id="ARBA00022679"/>
    </source>
</evidence>
<evidence type="ECO:0000256" key="8">
    <source>
        <dbReference type="ARBA" id="ARBA00022603"/>
    </source>
</evidence>
<evidence type="ECO:0000256" key="12">
    <source>
        <dbReference type="ARBA" id="ARBA00029736"/>
    </source>
</evidence>
<evidence type="ECO:0000256" key="14">
    <source>
        <dbReference type="ARBA" id="ARBA00047783"/>
    </source>
</evidence>
<comment type="subunit">
    <text evidence="4 15 17">Homodimer.</text>
</comment>
<dbReference type="HAMAP" id="MF_00605">
    <property type="entry name" value="TrmD"/>
    <property type="match status" value="1"/>
</dbReference>
<dbReference type="PANTHER" id="PTHR46417:SF1">
    <property type="entry name" value="TRNA (GUANINE-N(1)-)-METHYLTRANSFERASE"/>
    <property type="match status" value="1"/>
</dbReference>
<organism evidence="19">
    <name type="scientific">Borrelia lonestari</name>
    <dbReference type="NCBI Taxonomy" id="38876"/>
    <lineage>
        <taxon>Bacteria</taxon>
        <taxon>Pseudomonadati</taxon>
        <taxon>Spirochaetota</taxon>
        <taxon>Spirochaetia</taxon>
        <taxon>Spirochaetales</taxon>
        <taxon>Borreliaceae</taxon>
        <taxon>Borrelia</taxon>
    </lineage>
</organism>
<comment type="subcellular location">
    <subcellularLocation>
        <location evidence="2 15 17">Cytoplasm</location>
    </subcellularLocation>
</comment>
<gene>
    <name evidence="15" type="primary">trmD</name>
</gene>
<dbReference type="PIRSF" id="PIRSF000386">
    <property type="entry name" value="tRNA_mtase"/>
    <property type="match status" value="1"/>
</dbReference>
<protein>
    <recommendedName>
        <fullName evidence="6 15">tRNA (guanine-N(1)-)-methyltransferase</fullName>
        <ecNumber evidence="5 15">2.1.1.228</ecNumber>
    </recommendedName>
    <alternativeName>
        <fullName evidence="12 15">M1G-methyltransferase</fullName>
    </alternativeName>
    <alternativeName>
        <fullName evidence="13 15">tRNA [GM37] methyltransferase</fullName>
    </alternativeName>
</protein>
<evidence type="ECO:0000259" key="18">
    <source>
        <dbReference type="Pfam" id="PF01746"/>
    </source>
</evidence>
<evidence type="ECO:0000256" key="4">
    <source>
        <dbReference type="ARBA" id="ARBA00011738"/>
    </source>
</evidence>
<dbReference type="InterPro" id="IPR029028">
    <property type="entry name" value="Alpha/beta_knot_MTases"/>
</dbReference>
<sequence length="240" mass="27561">MKITILSLFPSIITPFFENSIMKKVVDRGIISYEIISIRDFSDDRYKRCDDAPYGGGAGMVLKAQPISAALEYVNSKVKTTIFVSPSGIKYTQKLAYDLSKKRELVIICGRYEGLDQRIIDLYVDFEISVGDYVLSSGEVAALVVIDSVYRLLDDVISPSSLMEESFNFGSGLLLEYPHYTRPYEFKELKVPDVLLSGHHEEIRKWRFIKSVEKTKKNRYDLYLKYLEERGENDGFNKQN</sequence>
<dbReference type="InterPro" id="IPR016009">
    <property type="entry name" value="tRNA_MeTrfase_TRMD/TRM10"/>
</dbReference>
<dbReference type="CDD" id="cd18080">
    <property type="entry name" value="TrmD-like"/>
    <property type="match status" value="1"/>
</dbReference>
<evidence type="ECO:0000256" key="11">
    <source>
        <dbReference type="ARBA" id="ARBA00022694"/>
    </source>
</evidence>
<evidence type="ECO:0000256" key="5">
    <source>
        <dbReference type="ARBA" id="ARBA00012807"/>
    </source>
</evidence>
<comment type="catalytic activity">
    <reaction evidence="14 15 17">
        <text>guanosine(37) in tRNA + S-adenosyl-L-methionine = N(1)-methylguanosine(37) in tRNA + S-adenosyl-L-homocysteine + H(+)</text>
        <dbReference type="Rhea" id="RHEA:36899"/>
        <dbReference type="Rhea" id="RHEA-COMP:10145"/>
        <dbReference type="Rhea" id="RHEA-COMP:10147"/>
        <dbReference type="ChEBI" id="CHEBI:15378"/>
        <dbReference type="ChEBI" id="CHEBI:57856"/>
        <dbReference type="ChEBI" id="CHEBI:59789"/>
        <dbReference type="ChEBI" id="CHEBI:73542"/>
        <dbReference type="ChEBI" id="CHEBI:74269"/>
        <dbReference type="EC" id="2.1.1.228"/>
    </reaction>
</comment>
<dbReference type="GO" id="GO:0005829">
    <property type="term" value="C:cytosol"/>
    <property type="evidence" value="ECO:0007669"/>
    <property type="project" value="TreeGrafter"/>
</dbReference>
<feature type="binding site" evidence="15 16">
    <location>
        <position position="110"/>
    </location>
    <ligand>
        <name>S-adenosyl-L-methionine</name>
        <dbReference type="ChEBI" id="CHEBI:59789"/>
    </ligand>
</feature>
<evidence type="ECO:0000256" key="16">
    <source>
        <dbReference type="PIRSR" id="PIRSR000386-1"/>
    </source>
</evidence>
<keyword evidence="8 15" id="KW-0489">Methyltransferase</keyword>
<keyword evidence="11 15" id="KW-0819">tRNA processing</keyword>
<name>A4ZYZ6_9SPIR</name>
<evidence type="ECO:0000256" key="2">
    <source>
        <dbReference type="ARBA" id="ARBA00004496"/>
    </source>
</evidence>
<feature type="binding site" evidence="15 16">
    <location>
        <begin position="130"/>
        <end position="135"/>
    </location>
    <ligand>
        <name>S-adenosyl-L-methionine</name>
        <dbReference type="ChEBI" id="CHEBI:59789"/>
    </ligand>
</feature>
<proteinExistence type="inferred from homology"/>
<dbReference type="EMBL" id="EF507517">
    <property type="protein sequence ID" value="ABP88158.1"/>
    <property type="molecule type" value="Genomic_DNA"/>
</dbReference>
<accession>A4ZYZ6</accession>
<evidence type="ECO:0000313" key="19">
    <source>
        <dbReference type="EMBL" id="ABP88158.1"/>
    </source>
</evidence>
<dbReference type="GO" id="GO:0052906">
    <property type="term" value="F:tRNA (guanine(37)-N1)-methyltransferase activity"/>
    <property type="evidence" value="ECO:0007669"/>
    <property type="project" value="UniProtKB-UniRule"/>
</dbReference>
<evidence type="ECO:0000256" key="13">
    <source>
        <dbReference type="ARBA" id="ARBA00033392"/>
    </source>
</evidence>
<dbReference type="EC" id="2.1.1.228" evidence="5 15"/>
<dbReference type="GO" id="GO:0002939">
    <property type="term" value="P:tRNA N1-guanine methylation"/>
    <property type="evidence" value="ECO:0007669"/>
    <property type="project" value="TreeGrafter"/>
</dbReference>
<dbReference type="SUPFAM" id="SSF75217">
    <property type="entry name" value="alpha/beta knot"/>
    <property type="match status" value="1"/>
</dbReference>
<evidence type="ECO:0000256" key="10">
    <source>
        <dbReference type="ARBA" id="ARBA00022691"/>
    </source>
</evidence>
<dbReference type="Pfam" id="PF01746">
    <property type="entry name" value="tRNA_m1G_MT"/>
    <property type="match status" value="1"/>
</dbReference>
<dbReference type="Gene3D" id="1.10.1270.20">
    <property type="entry name" value="tRNA(m1g37)methyltransferase, domain 2"/>
    <property type="match status" value="1"/>
</dbReference>
<dbReference type="FunFam" id="3.40.1280.10:FF:000001">
    <property type="entry name" value="tRNA (guanine-N(1)-)-methyltransferase"/>
    <property type="match status" value="1"/>
</dbReference>
<dbReference type="InterPro" id="IPR023148">
    <property type="entry name" value="tRNA_m1G_MeTrfase_C_sf"/>
</dbReference>
<feature type="domain" description="tRNA methyltransferase TRMD/TRM10-type" evidence="18">
    <location>
        <begin position="1"/>
        <end position="224"/>
    </location>
</feature>
<dbReference type="AlphaFoldDB" id="A4ZYZ6"/>
<dbReference type="PANTHER" id="PTHR46417">
    <property type="entry name" value="TRNA (GUANINE-N(1)-)-METHYLTRANSFERASE"/>
    <property type="match status" value="1"/>
</dbReference>
<evidence type="ECO:0000256" key="3">
    <source>
        <dbReference type="ARBA" id="ARBA00007630"/>
    </source>
</evidence>
<dbReference type="NCBIfam" id="TIGR00088">
    <property type="entry name" value="trmD"/>
    <property type="match status" value="1"/>
</dbReference>
<dbReference type="InterPro" id="IPR029026">
    <property type="entry name" value="tRNA_m1G_MTases_N"/>
</dbReference>
<dbReference type="InterPro" id="IPR002649">
    <property type="entry name" value="tRNA_m1G_MeTrfase_TrmD"/>
</dbReference>
<keyword evidence="7 15" id="KW-0963">Cytoplasm</keyword>
<comment type="similarity">
    <text evidence="3 15 17">Belongs to the RNA methyltransferase TrmD family.</text>
</comment>
<dbReference type="NCBIfam" id="NF000648">
    <property type="entry name" value="PRK00026.1"/>
    <property type="match status" value="1"/>
</dbReference>
<evidence type="ECO:0000256" key="15">
    <source>
        <dbReference type="HAMAP-Rule" id="MF_00605"/>
    </source>
</evidence>
<evidence type="ECO:0000256" key="6">
    <source>
        <dbReference type="ARBA" id="ARBA00014679"/>
    </source>
</evidence>
<keyword evidence="9 15" id="KW-0808">Transferase</keyword>
<keyword evidence="10 15" id="KW-0949">S-adenosyl-L-methionine</keyword>